<name>A0A418NG35_9SPHN</name>
<keyword evidence="1" id="KW-0812">Transmembrane</keyword>
<dbReference type="Gene3D" id="2.60.120.1440">
    <property type="match status" value="1"/>
</dbReference>
<organism evidence="4 5">
    <name type="scientific">Pelagerythrobacter aerophilus</name>
    <dbReference type="NCBI Taxonomy" id="2306995"/>
    <lineage>
        <taxon>Bacteria</taxon>
        <taxon>Pseudomonadati</taxon>
        <taxon>Pseudomonadota</taxon>
        <taxon>Alphaproteobacteria</taxon>
        <taxon>Sphingomonadales</taxon>
        <taxon>Erythrobacteraceae</taxon>
        <taxon>Pelagerythrobacter</taxon>
    </lineage>
</organism>
<gene>
    <name evidence="4" type="ORF">D2V04_12945</name>
</gene>
<accession>A0A418NG35</accession>
<dbReference type="PIRSF" id="PIRSF018266">
    <property type="entry name" value="FecR"/>
    <property type="match status" value="1"/>
</dbReference>
<evidence type="ECO:0000313" key="4">
    <source>
        <dbReference type="EMBL" id="RIV77017.1"/>
    </source>
</evidence>
<dbReference type="GO" id="GO:0016989">
    <property type="term" value="F:sigma factor antagonist activity"/>
    <property type="evidence" value="ECO:0007669"/>
    <property type="project" value="TreeGrafter"/>
</dbReference>
<dbReference type="PANTHER" id="PTHR30273:SF2">
    <property type="entry name" value="PROTEIN FECR"/>
    <property type="match status" value="1"/>
</dbReference>
<dbReference type="PANTHER" id="PTHR30273">
    <property type="entry name" value="PERIPLASMIC SIGNAL SENSOR AND SIGMA FACTOR ACTIVATOR FECR-RELATED"/>
    <property type="match status" value="1"/>
</dbReference>
<feature type="domain" description="FecR protein" evidence="2">
    <location>
        <begin position="129"/>
        <end position="218"/>
    </location>
</feature>
<dbReference type="Proteomes" id="UP000285092">
    <property type="component" value="Unassembled WGS sequence"/>
</dbReference>
<keyword evidence="1" id="KW-0472">Membrane</keyword>
<dbReference type="InterPro" id="IPR032623">
    <property type="entry name" value="FecR_N"/>
</dbReference>
<protein>
    <submittedName>
        <fullName evidence="4">DUF4880 domain-containing protein</fullName>
    </submittedName>
</protein>
<evidence type="ECO:0000313" key="5">
    <source>
        <dbReference type="Proteomes" id="UP000285092"/>
    </source>
</evidence>
<dbReference type="EMBL" id="QXFK01000018">
    <property type="protein sequence ID" value="RIV77017.1"/>
    <property type="molecule type" value="Genomic_DNA"/>
</dbReference>
<dbReference type="Pfam" id="PF04773">
    <property type="entry name" value="FecR"/>
    <property type="match status" value="1"/>
</dbReference>
<keyword evidence="1" id="KW-1133">Transmembrane helix</keyword>
<evidence type="ECO:0000259" key="3">
    <source>
        <dbReference type="Pfam" id="PF16220"/>
    </source>
</evidence>
<feature type="domain" description="FecR N-terminal" evidence="3">
    <location>
        <begin position="22"/>
        <end position="61"/>
    </location>
</feature>
<evidence type="ECO:0000256" key="1">
    <source>
        <dbReference type="SAM" id="Phobius"/>
    </source>
</evidence>
<dbReference type="AlphaFoldDB" id="A0A418NG35"/>
<dbReference type="OrthoDB" id="9798846at2"/>
<reference evidence="4 5" key="1">
    <citation type="submission" date="2018-08" db="EMBL/GenBank/DDBJ databases">
        <title>Altererythrobacter sp.Ery1 and Ery12, the genome sequencing of novel strains in genus Alterythrobacter.</title>
        <authorList>
            <person name="Cheng H."/>
            <person name="Wu Y.-H."/>
            <person name="Fang C."/>
            <person name="Xu X.-W."/>
        </authorList>
    </citation>
    <scope>NUCLEOTIDE SEQUENCE [LARGE SCALE GENOMIC DNA]</scope>
    <source>
        <strain evidence="4 5">Ery1</strain>
    </source>
</reference>
<sequence>MDERLVSGASTFPSPPSRAEAEAAAWIARLQSDSCSEAVHAGLRAWLDADEGNREAFERATEVWELIPGAALMAEADPPFNAVQHGNDVRSAAERRPSRPRSVALLAACLVLFVSALVLIGQANRPQTFSVPVGEQRVATLDDGTRVSLNTGSDLSVDYREDVREVQLKGEAFFEVQHESDRPFVVIAGDERIVALGTSFVVRHLADSVSVTLIEGSVAISSTENGKHKPIVLDPGQRWSVSAAAPPRVDAPALAAATAWREGKTVFDDTTLAEATAEMNRYGGAQITLSDPGLASLRVSGAFNTREPVAFAHAVAALHGLQAVREGENVELRRDRNAAGM</sequence>
<dbReference type="Pfam" id="PF16220">
    <property type="entry name" value="DUF4880"/>
    <property type="match status" value="1"/>
</dbReference>
<feature type="transmembrane region" description="Helical" evidence="1">
    <location>
        <begin position="103"/>
        <end position="121"/>
    </location>
</feature>
<keyword evidence="5" id="KW-1185">Reference proteome</keyword>
<comment type="caution">
    <text evidence="4">The sequence shown here is derived from an EMBL/GenBank/DDBJ whole genome shotgun (WGS) entry which is preliminary data.</text>
</comment>
<proteinExistence type="predicted"/>
<evidence type="ECO:0000259" key="2">
    <source>
        <dbReference type="Pfam" id="PF04773"/>
    </source>
</evidence>
<dbReference type="InterPro" id="IPR006860">
    <property type="entry name" value="FecR"/>
</dbReference>
<dbReference type="Gene3D" id="3.55.50.30">
    <property type="match status" value="1"/>
</dbReference>
<dbReference type="InterPro" id="IPR012373">
    <property type="entry name" value="Ferrdict_sens_TM"/>
</dbReference>